<feature type="transmembrane region" description="Helical" evidence="1">
    <location>
        <begin position="154"/>
        <end position="175"/>
    </location>
</feature>
<dbReference type="Proteomes" id="UP000245119">
    <property type="component" value="Linkage Group LG9"/>
</dbReference>
<keyword evidence="1" id="KW-0472">Membrane</keyword>
<feature type="transmembrane region" description="Helical" evidence="1">
    <location>
        <begin position="81"/>
        <end position="100"/>
    </location>
</feature>
<keyword evidence="1" id="KW-0812">Transmembrane</keyword>
<dbReference type="STRING" id="400727.A0A2T7NSU7"/>
<evidence type="ECO:0000256" key="1">
    <source>
        <dbReference type="SAM" id="Phobius"/>
    </source>
</evidence>
<sequence>MPLVWFFYLSIWGYLLLTLNTIVQAAVATYTVFSEHPDDGGTPCYLKFAWLLYTVSTELSLEVTILYLSCGCNGKISLPSALVHVATSVYVLIDMAITATPIRLLHFIYPVGLKCLYIMASAMFLAAEGTNERDEKFAYSPFDWVYDRGCLKLALAWTLGGSPVLHFLVWTLSLFRKWVHDRISNLGTVNASVERSIKSKNVHG</sequence>
<evidence type="ECO:0000313" key="2">
    <source>
        <dbReference type="EMBL" id="PVD24226.1"/>
    </source>
</evidence>
<dbReference type="OrthoDB" id="419711at2759"/>
<dbReference type="EMBL" id="PZQS01000009">
    <property type="protein sequence ID" value="PVD24226.1"/>
    <property type="molecule type" value="Genomic_DNA"/>
</dbReference>
<protein>
    <submittedName>
        <fullName evidence="2">Uncharacterized protein</fullName>
    </submittedName>
</protein>
<dbReference type="PANTHER" id="PTHR12242">
    <property type="entry name" value="OS02G0130600 PROTEIN-RELATED"/>
    <property type="match status" value="1"/>
</dbReference>
<dbReference type="Pfam" id="PF21534">
    <property type="entry name" value="Rost"/>
    <property type="match status" value="1"/>
</dbReference>
<feature type="transmembrane region" description="Helical" evidence="1">
    <location>
        <begin position="107"/>
        <end position="127"/>
    </location>
</feature>
<proteinExistence type="predicted"/>
<name>A0A2T7NSU7_POMCA</name>
<dbReference type="PANTHER" id="PTHR12242:SF49">
    <property type="entry name" value="HEADBUTT, ISOFORM E"/>
    <property type="match status" value="1"/>
</dbReference>
<comment type="caution">
    <text evidence="2">The sequence shown here is derived from an EMBL/GenBank/DDBJ whole genome shotgun (WGS) entry which is preliminary data.</text>
</comment>
<reference evidence="2 3" key="1">
    <citation type="submission" date="2018-04" db="EMBL/GenBank/DDBJ databases">
        <title>The genome of golden apple snail Pomacea canaliculata provides insight into stress tolerance and invasive adaptation.</title>
        <authorList>
            <person name="Liu C."/>
            <person name="Liu B."/>
            <person name="Ren Y."/>
            <person name="Zhang Y."/>
            <person name="Wang H."/>
            <person name="Li S."/>
            <person name="Jiang F."/>
            <person name="Yin L."/>
            <person name="Zhang G."/>
            <person name="Qian W."/>
            <person name="Fan W."/>
        </authorList>
    </citation>
    <scope>NUCLEOTIDE SEQUENCE [LARGE SCALE GENOMIC DNA]</scope>
    <source>
        <strain evidence="2">SZHN2017</strain>
        <tissue evidence="2">Muscle</tissue>
    </source>
</reference>
<keyword evidence="3" id="KW-1185">Reference proteome</keyword>
<dbReference type="AlphaFoldDB" id="A0A2T7NSU7"/>
<organism evidence="2 3">
    <name type="scientific">Pomacea canaliculata</name>
    <name type="common">Golden apple snail</name>
    <dbReference type="NCBI Taxonomy" id="400727"/>
    <lineage>
        <taxon>Eukaryota</taxon>
        <taxon>Metazoa</taxon>
        <taxon>Spiralia</taxon>
        <taxon>Lophotrochozoa</taxon>
        <taxon>Mollusca</taxon>
        <taxon>Gastropoda</taxon>
        <taxon>Caenogastropoda</taxon>
        <taxon>Architaenioglossa</taxon>
        <taxon>Ampullarioidea</taxon>
        <taxon>Ampullariidae</taxon>
        <taxon>Pomacea</taxon>
    </lineage>
</organism>
<feature type="transmembrane region" description="Helical" evidence="1">
    <location>
        <begin position="6"/>
        <end position="33"/>
    </location>
</feature>
<dbReference type="InterPro" id="IPR049352">
    <property type="entry name" value="Rost"/>
</dbReference>
<accession>A0A2T7NSU7</accession>
<gene>
    <name evidence="2" type="ORF">C0Q70_14696</name>
</gene>
<dbReference type="GO" id="GO:0016020">
    <property type="term" value="C:membrane"/>
    <property type="evidence" value="ECO:0007669"/>
    <property type="project" value="TreeGrafter"/>
</dbReference>
<keyword evidence="1" id="KW-1133">Transmembrane helix</keyword>
<evidence type="ECO:0000313" key="3">
    <source>
        <dbReference type="Proteomes" id="UP000245119"/>
    </source>
</evidence>